<dbReference type="EMBL" id="KN880984">
    <property type="protein sequence ID" value="KIY61291.1"/>
    <property type="molecule type" value="Genomic_DNA"/>
</dbReference>
<organism evidence="2 3">
    <name type="scientific">Cylindrobasidium torrendii FP15055 ss-10</name>
    <dbReference type="NCBI Taxonomy" id="1314674"/>
    <lineage>
        <taxon>Eukaryota</taxon>
        <taxon>Fungi</taxon>
        <taxon>Dikarya</taxon>
        <taxon>Basidiomycota</taxon>
        <taxon>Agaricomycotina</taxon>
        <taxon>Agaricomycetes</taxon>
        <taxon>Agaricomycetidae</taxon>
        <taxon>Agaricales</taxon>
        <taxon>Marasmiineae</taxon>
        <taxon>Physalacriaceae</taxon>
        <taxon>Cylindrobasidium</taxon>
    </lineage>
</organism>
<evidence type="ECO:0000313" key="2">
    <source>
        <dbReference type="EMBL" id="KIY61291.1"/>
    </source>
</evidence>
<proteinExistence type="predicted"/>
<accession>A0A0D7AVJ3</accession>
<protein>
    <submittedName>
        <fullName evidence="2">Uncharacterized protein</fullName>
    </submittedName>
</protein>
<dbReference type="OrthoDB" id="2634326at2759"/>
<evidence type="ECO:0000256" key="1">
    <source>
        <dbReference type="SAM" id="MobiDB-lite"/>
    </source>
</evidence>
<keyword evidence="3" id="KW-1185">Reference proteome</keyword>
<evidence type="ECO:0000313" key="3">
    <source>
        <dbReference type="Proteomes" id="UP000054007"/>
    </source>
</evidence>
<dbReference type="AlphaFoldDB" id="A0A0D7AVJ3"/>
<gene>
    <name evidence="2" type="ORF">CYLTODRAFT_479154</name>
</gene>
<name>A0A0D7AVJ3_9AGAR</name>
<dbReference type="Proteomes" id="UP000054007">
    <property type="component" value="Unassembled WGS sequence"/>
</dbReference>
<reference evidence="2 3" key="1">
    <citation type="journal article" date="2015" name="Fungal Genet. Biol.">
        <title>Evolution of novel wood decay mechanisms in Agaricales revealed by the genome sequences of Fistulina hepatica and Cylindrobasidium torrendii.</title>
        <authorList>
            <person name="Floudas D."/>
            <person name="Held B.W."/>
            <person name="Riley R."/>
            <person name="Nagy L.G."/>
            <person name="Koehler G."/>
            <person name="Ransdell A.S."/>
            <person name="Younus H."/>
            <person name="Chow J."/>
            <person name="Chiniquy J."/>
            <person name="Lipzen A."/>
            <person name="Tritt A."/>
            <person name="Sun H."/>
            <person name="Haridas S."/>
            <person name="LaButti K."/>
            <person name="Ohm R.A."/>
            <person name="Kues U."/>
            <person name="Blanchette R.A."/>
            <person name="Grigoriev I.V."/>
            <person name="Minto R.E."/>
            <person name="Hibbett D.S."/>
        </authorList>
    </citation>
    <scope>NUCLEOTIDE SEQUENCE [LARGE SCALE GENOMIC DNA]</scope>
    <source>
        <strain evidence="2 3">FP15055 ss-10</strain>
    </source>
</reference>
<feature type="region of interest" description="Disordered" evidence="1">
    <location>
        <begin position="410"/>
        <end position="438"/>
    </location>
</feature>
<feature type="compositionally biased region" description="Basic residues" evidence="1">
    <location>
        <begin position="419"/>
        <end position="429"/>
    </location>
</feature>
<sequence length="764" mass="85787">MSTIGMCKSYLDGLISGTFPDPEDPTVTLCMTSPNMVALPHPVVNQQVSTRMYSDGSFGLGDHILHPQPFHATHRHLALCLAPDLSVPDSARAVLHQNLTRLDWDTSVSEHPDYGVILQPRIEKLRGESNSLISRFQRLSRREELVGTEHVPAYKSRRPTVFALTHFIGRLSAPATFPECVRVWATVQHIHLELLAWVDYMDIYRDLFYDPPVLPRPVDLNRIGAITFDHVAADQLFRVGLPTYFVRRFEEVNFSNVNVKLGDAEMKRLLETQMIVRVGHQAGNPSVKPLFEPIRASPEHPVIFHGLPTSITRIDAMNEWISNRHPLQRPRKDWKPSDVEKLERYGVYDLQLMLEAKDESAVSVIVTIPTAPPSPSPGIIPPTLGAPVIQAGSLIQPSPPNAITVTSTAVRAPGTERSHGHRGRSKRSKAPNTPRRNKWNFTCEHMPEPIDVWQAVATAEGQDHNESMPSAWPNATEGWKDYGVPEPGMIASLPESQRRQAILNWCRLREVVKDFLEMGHAFKTSAWRTIMTFSGPANVAASTSTSKQRLEVLDTFNKATKSVGNNVQPFLDGLPQEAYWQNIRLDNTPLTKPIIQSVIGDINEMGFRQELCKLDIVLFDQNRVTKSLQVEEATASTLPATPLERRRQTLGRVSHFAGRYDPDLKVFYMKPRGFASGIAAEKCLALAELAGIMDDWVPKYRMDHNALLQLQALASSHHRDDPVLTTCQPDISVCERKVAETYINAFKDVYNRAPILPRSTYFPL</sequence>